<keyword evidence="9" id="KW-1185">Reference proteome</keyword>
<dbReference type="Gene3D" id="1.10.10.60">
    <property type="entry name" value="Homeodomain-like"/>
    <property type="match status" value="1"/>
</dbReference>
<keyword evidence="1" id="KW-0547">Nucleotide-binding</keyword>
<dbReference type="Gene3D" id="3.40.50.300">
    <property type="entry name" value="P-loop containing nucleotide triphosphate hydrolases"/>
    <property type="match status" value="1"/>
</dbReference>
<feature type="domain" description="Sigma-54 factor interaction" evidence="6">
    <location>
        <begin position="150"/>
        <end position="380"/>
    </location>
</feature>
<dbReference type="PROSITE" id="PS50045">
    <property type="entry name" value="SIGMA54_INTERACT_4"/>
    <property type="match status" value="1"/>
</dbReference>
<feature type="modified residue" description="4-aspartylphosphate" evidence="5">
    <location>
        <position position="58"/>
    </location>
</feature>
<dbReference type="PROSITE" id="PS00688">
    <property type="entry name" value="SIGMA54_INTERACT_3"/>
    <property type="match status" value="1"/>
</dbReference>
<dbReference type="SUPFAM" id="SSF52172">
    <property type="entry name" value="CheY-like"/>
    <property type="match status" value="1"/>
</dbReference>
<name>A0ABM7WXU2_9BACT</name>
<keyword evidence="2" id="KW-0067">ATP-binding</keyword>
<dbReference type="InterPro" id="IPR011006">
    <property type="entry name" value="CheY-like_superfamily"/>
</dbReference>
<dbReference type="Pfam" id="PF00158">
    <property type="entry name" value="Sigma54_activat"/>
    <property type="match status" value="1"/>
</dbReference>
<sequence>MYPPGVSPLVLIVDDESPNLESLGKIFEREGWRVALASSGPAALDVLRREPVAVVVTDLMMPGMSGEELLRAVKTLSPETEVVLMTAYGTVETAVSAMKEGAYDFITKPVKRHAIVKSVRQALEKVSLVAENRALRARLAELAPAGEGPLIGDAPAFRAVLDTLRQAAPTSATVLLTGESGTGKELAARLVHDLSPRAAGPFVPINCAAIPESLLESELFGHEKGAFTGAVARKEGRFERAARGTLFLDEVGEMSPTVQVKLLRFLQDGVLERVGGTEPVRVDVRIVAATNKDLAAEVKAGRFREDLFYRLDVVSVRLPPLRERREDVALLAHAFLRRFTGKHGKAGVAGFTPAALAALERYGWPGNVRELQHAVERGVILTRGESVDAGDLPEAIRAAAPAPGATPAAAGPPALSVPLGTPMEEIERLVIRETLRQTRGDKNLAAQILGIAPRTIYRKLDRDEEGRLVERPPDGGE</sequence>
<dbReference type="Gene3D" id="3.40.50.2300">
    <property type="match status" value="1"/>
</dbReference>
<accession>A0ABM7WXU2</accession>
<keyword evidence="4" id="KW-0804">Transcription</keyword>
<dbReference type="SUPFAM" id="SSF52540">
    <property type="entry name" value="P-loop containing nucleoside triphosphate hydrolases"/>
    <property type="match status" value="1"/>
</dbReference>
<dbReference type="SMART" id="SM00448">
    <property type="entry name" value="REC"/>
    <property type="match status" value="1"/>
</dbReference>
<dbReference type="SUPFAM" id="SSF46689">
    <property type="entry name" value="Homeodomain-like"/>
    <property type="match status" value="1"/>
</dbReference>
<dbReference type="InterPro" id="IPR002078">
    <property type="entry name" value="Sigma_54_int"/>
</dbReference>
<dbReference type="Proteomes" id="UP001162891">
    <property type="component" value="Chromosome"/>
</dbReference>
<evidence type="ECO:0000313" key="8">
    <source>
        <dbReference type="EMBL" id="BDG04345.1"/>
    </source>
</evidence>
<dbReference type="Pfam" id="PF25601">
    <property type="entry name" value="AAA_lid_14"/>
    <property type="match status" value="1"/>
</dbReference>
<evidence type="ECO:0000259" key="7">
    <source>
        <dbReference type="PROSITE" id="PS50110"/>
    </source>
</evidence>
<evidence type="ECO:0000256" key="2">
    <source>
        <dbReference type="ARBA" id="ARBA00022840"/>
    </source>
</evidence>
<feature type="domain" description="Response regulatory" evidence="7">
    <location>
        <begin position="9"/>
        <end position="123"/>
    </location>
</feature>
<keyword evidence="3" id="KW-0805">Transcription regulation</keyword>
<dbReference type="InterPro" id="IPR027417">
    <property type="entry name" value="P-loop_NTPase"/>
</dbReference>
<dbReference type="Gene3D" id="1.10.8.60">
    <property type="match status" value="1"/>
</dbReference>
<dbReference type="InterPro" id="IPR002197">
    <property type="entry name" value="HTH_Fis"/>
</dbReference>
<dbReference type="CDD" id="cd00009">
    <property type="entry name" value="AAA"/>
    <property type="match status" value="1"/>
</dbReference>
<organism evidence="8 9">
    <name type="scientific">Anaeromyxobacter oryzae</name>
    <dbReference type="NCBI Taxonomy" id="2918170"/>
    <lineage>
        <taxon>Bacteria</taxon>
        <taxon>Pseudomonadati</taxon>
        <taxon>Myxococcota</taxon>
        <taxon>Myxococcia</taxon>
        <taxon>Myxococcales</taxon>
        <taxon>Cystobacterineae</taxon>
        <taxon>Anaeromyxobacteraceae</taxon>
        <taxon>Anaeromyxobacter</taxon>
    </lineage>
</organism>
<dbReference type="Pfam" id="PF02954">
    <property type="entry name" value="HTH_8"/>
    <property type="match status" value="1"/>
</dbReference>
<evidence type="ECO:0000256" key="4">
    <source>
        <dbReference type="ARBA" id="ARBA00023163"/>
    </source>
</evidence>
<protein>
    <submittedName>
        <fullName evidence="8">Acetoacetate metabolism regulatory protein AtoC</fullName>
    </submittedName>
</protein>
<evidence type="ECO:0000259" key="6">
    <source>
        <dbReference type="PROSITE" id="PS50045"/>
    </source>
</evidence>
<evidence type="ECO:0000256" key="1">
    <source>
        <dbReference type="ARBA" id="ARBA00022741"/>
    </source>
</evidence>
<dbReference type="InterPro" id="IPR058031">
    <property type="entry name" value="AAA_lid_NorR"/>
</dbReference>
<dbReference type="InterPro" id="IPR001789">
    <property type="entry name" value="Sig_transdc_resp-reg_receiver"/>
</dbReference>
<evidence type="ECO:0000256" key="3">
    <source>
        <dbReference type="ARBA" id="ARBA00023015"/>
    </source>
</evidence>
<dbReference type="InterPro" id="IPR003593">
    <property type="entry name" value="AAA+_ATPase"/>
</dbReference>
<dbReference type="EMBL" id="AP025591">
    <property type="protein sequence ID" value="BDG04345.1"/>
    <property type="molecule type" value="Genomic_DNA"/>
</dbReference>
<evidence type="ECO:0000256" key="5">
    <source>
        <dbReference type="PROSITE-ProRule" id="PRU00169"/>
    </source>
</evidence>
<proteinExistence type="predicted"/>
<gene>
    <name evidence="8" type="ORF">AMOR_33410</name>
</gene>
<dbReference type="PANTHER" id="PTHR32071">
    <property type="entry name" value="TRANSCRIPTIONAL REGULATORY PROTEIN"/>
    <property type="match status" value="1"/>
</dbReference>
<reference evidence="9" key="1">
    <citation type="journal article" date="2022" name="Int. J. Syst. Evol. Microbiol.">
        <title>Anaeromyxobacter oryzae sp. nov., Anaeromyxobacter diazotrophicus sp. nov. and Anaeromyxobacter paludicola sp. nov., isolated from paddy soils.</title>
        <authorList>
            <person name="Itoh H."/>
            <person name="Xu Z."/>
            <person name="Mise K."/>
            <person name="Masuda Y."/>
            <person name="Ushijima N."/>
            <person name="Hayakawa C."/>
            <person name="Shiratori Y."/>
            <person name="Senoo K."/>
        </authorList>
    </citation>
    <scope>NUCLEOTIDE SEQUENCE [LARGE SCALE GENOMIC DNA]</scope>
    <source>
        <strain evidence="9">Red232</strain>
    </source>
</reference>
<evidence type="ECO:0000313" key="9">
    <source>
        <dbReference type="Proteomes" id="UP001162891"/>
    </source>
</evidence>
<dbReference type="InterPro" id="IPR009057">
    <property type="entry name" value="Homeodomain-like_sf"/>
</dbReference>
<dbReference type="PROSITE" id="PS50110">
    <property type="entry name" value="RESPONSE_REGULATORY"/>
    <property type="match status" value="1"/>
</dbReference>
<dbReference type="InterPro" id="IPR025944">
    <property type="entry name" value="Sigma_54_int_dom_CS"/>
</dbReference>
<dbReference type="Pfam" id="PF00072">
    <property type="entry name" value="Response_reg"/>
    <property type="match status" value="1"/>
</dbReference>
<dbReference type="SMART" id="SM00382">
    <property type="entry name" value="AAA"/>
    <property type="match status" value="1"/>
</dbReference>
<keyword evidence="5" id="KW-0597">Phosphoprotein</keyword>